<reference evidence="2" key="4">
    <citation type="journal article" date="2015" name="G3 (Bethesda)">
        <title>Genome sequences of three phytopathogenic species of the Magnaporthaceae family of fungi.</title>
        <authorList>
            <person name="Okagaki L.H."/>
            <person name="Nunes C.C."/>
            <person name="Sailsbery J."/>
            <person name="Clay B."/>
            <person name="Brown D."/>
            <person name="John T."/>
            <person name="Oh Y."/>
            <person name="Young N."/>
            <person name="Fitzgerald M."/>
            <person name="Haas B.J."/>
            <person name="Zeng Q."/>
            <person name="Young S."/>
            <person name="Adiconis X."/>
            <person name="Fan L."/>
            <person name="Levin J.Z."/>
            <person name="Mitchell T.K."/>
            <person name="Okubara P.A."/>
            <person name="Farman M.L."/>
            <person name="Kohn L.M."/>
            <person name="Birren B."/>
            <person name="Ma L.-J."/>
            <person name="Dean R.A."/>
        </authorList>
    </citation>
    <scope>NUCLEOTIDE SEQUENCE</scope>
    <source>
        <strain evidence="2">R3-111a-1</strain>
    </source>
</reference>
<dbReference type="Proteomes" id="UP000006039">
    <property type="component" value="Unassembled WGS sequence"/>
</dbReference>
<dbReference type="GeneID" id="20351799"/>
<dbReference type="VEuPathDB" id="FungiDB:GGTG_11341"/>
<dbReference type="RefSeq" id="XP_009227491.1">
    <property type="nucleotide sequence ID" value="XM_009229227.1"/>
</dbReference>
<protein>
    <submittedName>
        <fullName evidence="1 2">Uncharacterized protein</fullName>
    </submittedName>
</protein>
<dbReference type="AlphaFoldDB" id="J3PCX2"/>
<evidence type="ECO:0000313" key="2">
    <source>
        <dbReference type="EnsemblFungi" id="EJT72094"/>
    </source>
</evidence>
<evidence type="ECO:0000313" key="1">
    <source>
        <dbReference type="EMBL" id="EJT72094.1"/>
    </source>
</evidence>
<reference evidence="2" key="5">
    <citation type="submission" date="2018-04" db="UniProtKB">
        <authorList>
            <consortium name="EnsemblFungi"/>
        </authorList>
    </citation>
    <scope>IDENTIFICATION</scope>
    <source>
        <strain evidence="2">R3-111a-1</strain>
    </source>
</reference>
<organism evidence="1">
    <name type="scientific">Gaeumannomyces tritici (strain R3-111a-1)</name>
    <name type="common">Wheat and barley take-all root rot fungus</name>
    <name type="synonym">Gaeumannomyces graminis var. tritici</name>
    <dbReference type="NCBI Taxonomy" id="644352"/>
    <lineage>
        <taxon>Eukaryota</taxon>
        <taxon>Fungi</taxon>
        <taxon>Dikarya</taxon>
        <taxon>Ascomycota</taxon>
        <taxon>Pezizomycotina</taxon>
        <taxon>Sordariomycetes</taxon>
        <taxon>Sordariomycetidae</taxon>
        <taxon>Magnaporthales</taxon>
        <taxon>Magnaporthaceae</taxon>
        <taxon>Gaeumannomyces</taxon>
    </lineage>
</organism>
<reference evidence="3" key="1">
    <citation type="submission" date="2010-07" db="EMBL/GenBank/DDBJ databases">
        <title>The genome sequence of Gaeumannomyces graminis var. tritici strain R3-111a-1.</title>
        <authorList>
            <consortium name="The Broad Institute Genome Sequencing Platform"/>
            <person name="Ma L.-J."/>
            <person name="Dead R."/>
            <person name="Young S."/>
            <person name="Zeng Q."/>
            <person name="Koehrsen M."/>
            <person name="Alvarado L."/>
            <person name="Berlin A."/>
            <person name="Chapman S.B."/>
            <person name="Chen Z."/>
            <person name="Freedman E."/>
            <person name="Gellesch M."/>
            <person name="Goldberg J."/>
            <person name="Griggs A."/>
            <person name="Gujja S."/>
            <person name="Heilman E.R."/>
            <person name="Heiman D."/>
            <person name="Hepburn T."/>
            <person name="Howarth C."/>
            <person name="Jen D."/>
            <person name="Larson L."/>
            <person name="Mehta T."/>
            <person name="Neiman D."/>
            <person name="Pearson M."/>
            <person name="Roberts A."/>
            <person name="Saif S."/>
            <person name="Shea T."/>
            <person name="Shenoy N."/>
            <person name="Sisk P."/>
            <person name="Stolte C."/>
            <person name="Sykes S."/>
            <person name="Walk T."/>
            <person name="White J."/>
            <person name="Yandava C."/>
            <person name="Haas B."/>
            <person name="Nusbaum C."/>
            <person name="Birren B."/>
        </authorList>
    </citation>
    <scope>NUCLEOTIDE SEQUENCE [LARGE SCALE GENOMIC DNA]</scope>
    <source>
        <strain evidence="3">R3-111a-1</strain>
    </source>
</reference>
<dbReference type="STRING" id="644352.J3PCX2"/>
<sequence>MDPQPPPVSERAQSADAQHAIIKPFLPKFTHIDPVIFVLAQDDFTQPTRQPAQDRVERVKRMLGTIDAYKYEVRVNFHHLVRQEKRRIEQSNLQYEQAHKAVGETESDVSIDDMRGIMAAMDAQADSKTIYHMEETAQQLGVRERFYGEEEPFDRENSLRQLGLVAEEGIHHIDGFLTHMESLRAKWEAILEREQVALEGFVAAARPTPDEHRQ</sequence>
<accession>J3PCX2</accession>
<dbReference type="eggNOG" id="ENOG502RMMR">
    <property type="taxonomic scope" value="Eukaryota"/>
</dbReference>
<dbReference type="OrthoDB" id="5225524at2759"/>
<dbReference type="EnsemblFungi" id="EJT72094">
    <property type="protein sequence ID" value="EJT72094"/>
    <property type="gene ID" value="GGTG_11341"/>
</dbReference>
<dbReference type="EMBL" id="GL385400">
    <property type="protein sequence ID" value="EJT72094.1"/>
    <property type="molecule type" value="Genomic_DNA"/>
</dbReference>
<name>J3PCX2_GAET3</name>
<evidence type="ECO:0000313" key="3">
    <source>
        <dbReference type="Proteomes" id="UP000006039"/>
    </source>
</evidence>
<dbReference type="HOGENOM" id="CLU_1321131_0_0_1"/>
<gene>
    <name evidence="2" type="primary">20351799</name>
    <name evidence="1" type="ORF">GGTG_11341</name>
</gene>
<proteinExistence type="predicted"/>
<keyword evidence="3" id="KW-1185">Reference proteome</keyword>
<reference evidence="1" key="2">
    <citation type="submission" date="2010-07" db="EMBL/GenBank/DDBJ databases">
        <authorList>
            <consortium name="The Broad Institute Genome Sequencing Platform"/>
            <consortium name="Broad Institute Genome Sequencing Center for Infectious Disease"/>
            <person name="Ma L.-J."/>
            <person name="Dead R."/>
            <person name="Young S."/>
            <person name="Zeng Q."/>
            <person name="Koehrsen M."/>
            <person name="Alvarado L."/>
            <person name="Berlin A."/>
            <person name="Chapman S.B."/>
            <person name="Chen Z."/>
            <person name="Freedman E."/>
            <person name="Gellesch M."/>
            <person name="Goldberg J."/>
            <person name="Griggs A."/>
            <person name="Gujja S."/>
            <person name="Heilman E.R."/>
            <person name="Heiman D."/>
            <person name="Hepburn T."/>
            <person name="Howarth C."/>
            <person name="Jen D."/>
            <person name="Larson L."/>
            <person name="Mehta T."/>
            <person name="Neiman D."/>
            <person name="Pearson M."/>
            <person name="Roberts A."/>
            <person name="Saif S."/>
            <person name="Shea T."/>
            <person name="Shenoy N."/>
            <person name="Sisk P."/>
            <person name="Stolte C."/>
            <person name="Sykes S."/>
            <person name="Walk T."/>
            <person name="White J."/>
            <person name="Yandava C."/>
            <person name="Haas B."/>
            <person name="Nusbaum C."/>
            <person name="Birren B."/>
        </authorList>
    </citation>
    <scope>NUCLEOTIDE SEQUENCE</scope>
    <source>
        <strain evidence="1">R3-111a-1</strain>
    </source>
</reference>
<reference evidence="1" key="3">
    <citation type="submission" date="2010-09" db="EMBL/GenBank/DDBJ databases">
        <title>Annotation of Gaeumannomyces graminis var. tritici R3-111a-1.</title>
        <authorList>
            <consortium name="The Broad Institute Genome Sequencing Platform"/>
            <person name="Ma L.-J."/>
            <person name="Dead R."/>
            <person name="Young S.K."/>
            <person name="Zeng Q."/>
            <person name="Gargeya S."/>
            <person name="Fitzgerald M."/>
            <person name="Haas B."/>
            <person name="Abouelleil A."/>
            <person name="Alvarado L."/>
            <person name="Arachchi H.M."/>
            <person name="Berlin A."/>
            <person name="Brown A."/>
            <person name="Chapman S.B."/>
            <person name="Chen Z."/>
            <person name="Dunbar C."/>
            <person name="Freedman E."/>
            <person name="Gearin G."/>
            <person name="Gellesch M."/>
            <person name="Goldberg J."/>
            <person name="Griggs A."/>
            <person name="Gujja S."/>
            <person name="Heiman D."/>
            <person name="Howarth C."/>
            <person name="Larson L."/>
            <person name="Lui A."/>
            <person name="MacDonald P.J.P."/>
            <person name="Mehta T."/>
            <person name="Montmayeur A."/>
            <person name="Murphy C."/>
            <person name="Neiman D."/>
            <person name="Pearson M."/>
            <person name="Priest M."/>
            <person name="Roberts A."/>
            <person name="Saif S."/>
            <person name="Shea T."/>
            <person name="Shenoy N."/>
            <person name="Sisk P."/>
            <person name="Stolte C."/>
            <person name="Sykes S."/>
            <person name="Yandava C."/>
            <person name="Wortman J."/>
            <person name="Nusbaum C."/>
            <person name="Birren B."/>
        </authorList>
    </citation>
    <scope>NUCLEOTIDE SEQUENCE</scope>
    <source>
        <strain evidence="1">R3-111a-1</strain>
    </source>
</reference>